<name>A0A369L182_9BACT</name>
<dbReference type="Pfam" id="PF03308">
    <property type="entry name" value="MeaB"/>
    <property type="match status" value="1"/>
</dbReference>
<evidence type="ECO:0000256" key="3">
    <source>
        <dbReference type="ARBA" id="ARBA00022801"/>
    </source>
</evidence>
<gene>
    <name evidence="7" type="ORF">DCC88_01045</name>
</gene>
<dbReference type="AlphaFoldDB" id="A0A369L182"/>
<keyword evidence="4" id="KW-0342">GTP-binding</keyword>
<evidence type="ECO:0000313" key="7">
    <source>
        <dbReference type="EMBL" id="RDB37246.1"/>
    </source>
</evidence>
<organism evidence="7 8">
    <name type="scientific">Spirobacillus cienkowskii</name>
    <dbReference type="NCBI Taxonomy" id="495820"/>
    <lineage>
        <taxon>Bacteria</taxon>
        <taxon>Pseudomonadati</taxon>
        <taxon>Bdellovibrionota</taxon>
        <taxon>Oligoflexia</taxon>
        <taxon>Silvanigrellales</taxon>
        <taxon>Spirobacillus</taxon>
    </lineage>
</organism>
<comment type="caution">
    <text evidence="7">The sequence shown here is derived from an EMBL/GenBank/DDBJ whole genome shotgun (WGS) entry which is preliminary data.</text>
</comment>
<keyword evidence="3" id="KW-0378">Hydrolase</keyword>
<dbReference type="Proteomes" id="UP000253934">
    <property type="component" value="Unassembled WGS sequence"/>
</dbReference>
<evidence type="ECO:0000256" key="4">
    <source>
        <dbReference type="ARBA" id="ARBA00023134"/>
    </source>
</evidence>
<dbReference type="SUPFAM" id="SSF52540">
    <property type="entry name" value="P-loop containing nucleoside triphosphate hydrolases"/>
    <property type="match status" value="1"/>
</dbReference>
<reference evidence="7" key="1">
    <citation type="submission" date="2018-04" db="EMBL/GenBank/DDBJ databases">
        <title>Draft genome sequence of the Candidatus Spirobacillus cienkowskii, a pathogen of freshwater Daphnia species, reconstructed from hemolymph metagenomic reads.</title>
        <authorList>
            <person name="Bresciani L."/>
            <person name="Lemos L.N."/>
            <person name="Wale N."/>
            <person name="Lin J.Y."/>
            <person name="Fernandes G.R."/>
            <person name="Duffy M.A."/>
            <person name="Rodrigues J.M."/>
        </authorList>
    </citation>
    <scope>NUCLEOTIDE SEQUENCE [LARGE SCALE GENOMIC DNA]</scope>
    <source>
        <strain evidence="7">Binning01</strain>
    </source>
</reference>
<dbReference type="InterPro" id="IPR003593">
    <property type="entry name" value="AAA+_ATPase"/>
</dbReference>
<feature type="domain" description="AAA+ ATPase" evidence="6">
    <location>
        <begin position="67"/>
        <end position="292"/>
    </location>
</feature>
<evidence type="ECO:0000259" key="6">
    <source>
        <dbReference type="SMART" id="SM00382"/>
    </source>
</evidence>
<dbReference type="EMBL" id="QOVW01000004">
    <property type="protein sequence ID" value="RDB37246.1"/>
    <property type="molecule type" value="Genomic_DNA"/>
</dbReference>
<dbReference type="RefSeq" id="WP_338635906.1">
    <property type="nucleotide sequence ID" value="NZ_CP146516.1"/>
</dbReference>
<sequence length="342" mass="37869">MKIQQSLDIESVVNLLSGRSKFDGVELWLSRTRALSKAITFVENDPLLAPKLLSHPYLNLNEIKENNSRVIGITGLPGAGKSTMTNLIIRELRLKGKSVAVFAVDPSSAISGGAILGDRVRMQEHFKDRMVFIRSMGARGALGGVALATRSAIRLASVLEFDFILVETVGIGQSESEITNIADTTLLVLMPNSGDEIQLMKAGILQLADIYIINKCDLADPLRMMQELSENTVPVGENTWRPPVLKSSASKCEGIKEIIDSILLHQEYENKNKLGKEIRIKRLKKEILQNALMLAEFKFKNEIEKIDAQEIKMLSNGTTTAMFLAQKIFDKNIISESSKNEN</sequence>
<accession>A0A369L182</accession>
<evidence type="ECO:0000313" key="8">
    <source>
        <dbReference type="Proteomes" id="UP000253934"/>
    </source>
</evidence>
<comment type="similarity">
    <text evidence="1">Belongs to the SIMIBI class G3E GTPase family. ArgK/MeaB subfamily.</text>
</comment>
<dbReference type="InterPro" id="IPR005129">
    <property type="entry name" value="GTPase_ArgK"/>
</dbReference>
<dbReference type="GO" id="GO:0005525">
    <property type="term" value="F:GTP binding"/>
    <property type="evidence" value="ECO:0007669"/>
    <property type="project" value="UniProtKB-KW"/>
</dbReference>
<dbReference type="PANTHER" id="PTHR43087:SF1">
    <property type="entry name" value="LAO_AO TRANSPORT SYSTEM ATPASE"/>
    <property type="match status" value="1"/>
</dbReference>
<dbReference type="InterPro" id="IPR027417">
    <property type="entry name" value="P-loop_NTPase"/>
</dbReference>
<keyword evidence="2" id="KW-0547">Nucleotide-binding</keyword>
<protein>
    <submittedName>
        <fullName evidence="7">Methylmalonyl Co-A mutase-associated GTPase MeaB</fullName>
    </submittedName>
</protein>
<dbReference type="NCBIfam" id="TIGR00750">
    <property type="entry name" value="lao"/>
    <property type="match status" value="1"/>
</dbReference>
<proteinExistence type="inferred from homology"/>
<evidence type="ECO:0000256" key="5">
    <source>
        <dbReference type="ARBA" id="ARBA00023186"/>
    </source>
</evidence>
<evidence type="ECO:0000256" key="1">
    <source>
        <dbReference type="ARBA" id="ARBA00009625"/>
    </source>
</evidence>
<evidence type="ECO:0000256" key="2">
    <source>
        <dbReference type="ARBA" id="ARBA00022741"/>
    </source>
</evidence>
<dbReference type="SMART" id="SM00382">
    <property type="entry name" value="AAA"/>
    <property type="match status" value="1"/>
</dbReference>
<keyword evidence="8" id="KW-1185">Reference proteome</keyword>
<dbReference type="PANTHER" id="PTHR43087">
    <property type="entry name" value="LYSINE/ARGININE/ORNITHINE TRANSPORT SYSTEM KINASE"/>
    <property type="match status" value="1"/>
</dbReference>
<dbReference type="InterPro" id="IPR052040">
    <property type="entry name" value="GTPase/Isobutyryl-CoA_mutase"/>
</dbReference>
<keyword evidence="5" id="KW-0143">Chaperone</keyword>
<dbReference type="Gene3D" id="3.40.50.300">
    <property type="entry name" value="P-loop containing nucleotide triphosphate hydrolases"/>
    <property type="match status" value="1"/>
</dbReference>
<dbReference type="GO" id="GO:0003924">
    <property type="term" value="F:GTPase activity"/>
    <property type="evidence" value="ECO:0007669"/>
    <property type="project" value="InterPro"/>
</dbReference>